<dbReference type="PANTHER" id="PTHR31828">
    <property type="entry name" value="PHOSPHOLIPASE A1-IIGAMMA"/>
    <property type="match status" value="1"/>
</dbReference>
<gene>
    <name evidence="8" type="ORF">V6N11_060503</name>
</gene>
<evidence type="ECO:0000313" key="8">
    <source>
        <dbReference type="EMBL" id="KAK9002929.1"/>
    </source>
</evidence>
<evidence type="ECO:0000256" key="3">
    <source>
        <dbReference type="ARBA" id="ARBA00022963"/>
    </source>
</evidence>
<sequence>MNMQVRDALTELMNKYPDEELSITVIGFSLGAALATLNAMDIANGYNDGYTHLGNELQINTSNSPYLKCRWFGASAYVSSVNPESVPSSDGITTEEEIVMAGGVGEYVSAHNMDVYLHGIAGVQEGSEFRREVDHDIALVNKHLDRLKDEHGVPTNWWKGENRKKMVHNDDGHWEVITP</sequence>
<keyword evidence="2 5" id="KW-0378">Hydrolase</keyword>
<proteinExistence type="inferred from homology"/>
<comment type="caution">
    <text evidence="8">The sequence shown here is derived from an EMBL/GenBank/DDBJ whole genome shotgun (WGS) entry which is preliminary data.</text>
</comment>
<dbReference type="Proteomes" id="UP001396334">
    <property type="component" value="Unassembled WGS sequence"/>
</dbReference>
<evidence type="ECO:0000256" key="5">
    <source>
        <dbReference type="RuleBase" id="RU367093"/>
    </source>
</evidence>
<evidence type="ECO:0000256" key="6">
    <source>
        <dbReference type="SAM" id="Phobius"/>
    </source>
</evidence>
<accession>A0ABR2QQN4</accession>
<name>A0ABR2QQN4_9ROSI</name>
<organism evidence="8 9">
    <name type="scientific">Hibiscus sabdariffa</name>
    <name type="common">roselle</name>
    <dbReference type="NCBI Taxonomy" id="183260"/>
    <lineage>
        <taxon>Eukaryota</taxon>
        <taxon>Viridiplantae</taxon>
        <taxon>Streptophyta</taxon>
        <taxon>Embryophyta</taxon>
        <taxon>Tracheophyta</taxon>
        <taxon>Spermatophyta</taxon>
        <taxon>Magnoliopsida</taxon>
        <taxon>eudicotyledons</taxon>
        <taxon>Gunneridae</taxon>
        <taxon>Pentapetalae</taxon>
        <taxon>rosids</taxon>
        <taxon>malvids</taxon>
        <taxon>Malvales</taxon>
        <taxon>Malvaceae</taxon>
        <taxon>Malvoideae</taxon>
        <taxon>Hibiscus</taxon>
    </lineage>
</organism>
<feature type="domain" description="Fungal lipase-type" evidence="7">
    <location>
        <begin position="2"/>
        <end position="46"/>
    </location>
</feature>
<keyword evidence="3 5" id="KW-0442">Lipid degradation</keyword>
<evidence type="ECO:0000256" key="1">
    <source>
        <dbReference type="ARBA" id="ARBA00010701"/>
    </source>
</evidence>
<reference evidence="8 9" key="1">
    <citation type="journal article" date="2024" name="G3 (Bethesda)">
        <title>Genome assembly of Hibiscus sabdariffa L. provides insights into metabolisms of medicinal natural products.</title>
        <authorList>
            <person name="Kim T."/>
        </authorList>
    </citation>
    <scope>NUCLEOTIDE SEQUENCE [LARGE SCALE GENOMIC DNA]</scope>
    <source>
        <strain evidence="8">TK-2024</strain>
        <tissue evidence="8">Old leaves</tissue>
    </source>
</reference>
<keyword evidence="6" id="KW-0472">Membrane</keyword>
<evidence type="ECO:0000313" key="9">
    <source>
        <dbReference type="Proteomes" id="UP001396334"/>
    </source>
</evidence>
<comment type="function">
    <text evidence="5">Acylhydrolase that catalyzes the hydrolysis of phospholipids at the sn-1 position.</text>
</comment>
<dbReference type="InterPro" id="IPR029058">
    <property type="entry name" value="AB_hydrolase_fold"/>
</dbReference>
<evidence type="ECO:0000256" key="2">
    <source>
        <dbReference type="ARBA" id="ARBA00022801"/>
    </source>
</evidence>
<feature type="transmembrane region" description="Helical" evidence="6">
    <location>
        <begin position="21"/>
        <end position="40"/>
    </location>
</feature>
<keyword evidence="4 5" id="KW-0443">Lipid metabolism</keyword>
<dbReference type="EC" id="3.1.1.-" evidence="5"/>
<protein>
    <recommendedName>
        <fullName evidence="5">Phospholipase A1</fullName>
        <ecNumber evidence="5">3.1.1.-</ecNumber>
    </recommendedName>
</protein>
<dbReference type="Pfam" id="PF01764">
    <property type="entry name" value="Lipase_3"/>
    <property type="match status" value="1"/>
</dbReference>
<dbReference type="InterPro" id="IPR002921">
    <property type="entry name" value="Fungal_lipase-type"/>
</dbReference>
<dbReference type="Gene3D" id="3.40.50.1820">
    <property type="entry name" value="alpha/beta hydrolase"/>
    <property type="match status" value="2"/>
</dbReference>
<dbReference type="SUPFAM" id="SSF53474">
    <property type="entry name" value="alpha/beta-Hydrolases"/>
    <property type="match status" value="1"/>
</dbReference>
<keyword evidence="6" id="KW-1133">Transmembrane helix</keyword>
<evidence type="ECO:0000259" key="7">
    <source>
        <dbReference type="Pfam" id="PF01764"/>
    </source>
</evidence>
<dbReference type="PANTHER" id="PTHR31828:SF20">
    <property type="entry name" value="PHOSPHOLIPASE A1"/>
    <property type="match status" value="1"/>
</dbReference>
<keyword evidence="9" id="KW-1185">Reference proteome</keyword>
<evidence type="ECO:0000256" key="4">
    <source>
        <dbReference type="ARBA" id="ARBA00023098"/>
    </source>
</evidence>
<dbReference type="InterPro" id="IPR033556">
    <property type="entry name" value="PLA"/>
</dbReference>
<comment type="similarity">
    <text evidence="1 5">Belongs to the AB hydrolase superfamily. Lipase family.</text>
</comment>
<dbReference type="EMBL" id="JBBPBN010000034">
    <property type="protein sequence ID" value="KAK9002929.1"/>
    <property type="molecule type" value="Genomic_DNA"/>
</dbReference>
<keyword evidence="6" id="KW-0812">Transmembrane</keyword>